<reference evidence="4 6" key="1">
    <citation type="journal article" date="2012" name="Nature">
        <title>Algal genomes reveal evolutionary mosaicism and the fate of nucleomorphs.</title>
        <authorList>
            <consortium name="DOE Joint Genome Institute"/>
            <person name="Curtis B.A."/>
            <person name="Tanifuji G."/>
            <person name="Burki F."/>
            <person name="Gruber A."/>
            <person name="Irimia M."/>
            <person name="Maruyama S."/>
            <person name="Arias M.C."/>
            <person name="Ball S.G."/>
            <person name="Gile G.H."/>
            <person name="Hirakawa Y."/>
            <person name="Hopkins J.F."/>
            <person name="Kuo A."/>
            <person name="Rensing S.A."/>
            <person name="Schmutz J."/>
            <person name="Symeonidi A."/>
            <person name="Elias M."/>
            <person name="Eveleigh R.J."/>
            <person name="Herman E.K."/>
            <person name="Klute M.J."/>
            <person name="Nakayama T."/>
            <person name="Obornik M."/>
            <person name="Reyes-Prieto A."/>
            <person name="Armbrust E.V."/>
            <person name="Aves S.J."/>
            <person name="Beiko R.G."/>
            <person name="Coutinho P."/>
            <person name="Dacks J.B."/>
            <person name="Durnford D.G."/>
            <person name="Fast N.M."/>
            <person name="Green B.R."/>
            <person name="Grisdale C.J."/>
            <person name="Hempel F."/>
            <person name="Henrissat B."/>
            <person name="Hoppner M.P."/>
            <person name="Ishida K."/>
            <person name="Kim E."/>
            <person name="Koreny L."/>
            <person name="Kroth P.G."/>
            <person name="Liu Y."/>
            <person name="Malik S.B."/>
            <person name="Maier U.G."/>
            <person name="McRose D."/>
            <person name="Mock T."/>
            <person name="Neilson J.A."/>
            <person name="Onodera N.T."/>
            <person name="Poole A.M."/>
            <person name="Pritham E.J."/>
            <person name="Richards T.A."/>
            <person name="Rocap G."/>
            <person name="Roy S.W."/>
            <person name="Sarai C."/>
            <person name="Schaack S."/>
            <person name="Shirato S."/>
            <person name="Slamovits C.H."/>
            <person name="Spencer D.F."/>
            <person name="Suzuki S."/>
            <person name="Worden A.Z."/>
            <person name="Zauner S."/>
            <person name="Barry K."/>
            <person name="Bell C."/>
            <person name="Bharti A.K."/>
            <person name="Crow J.A."/>
            <person name="Grimwood J."/>
            <person name="Kramer R."/>
            <person name="Lindquist E."/>
            <person name="Lucas S."/>
            <person name="Salamov A."/>
            <person name="McFadden G.I."/>
            <person name="Lane C.E."/>
            <person name="Keeling P.J."/>
            <person name="Gray M.W."/>
            <person name="Grigoriev I.V."/>
            <person name="Archibald J.M."/>
        </authorList>
    </citation>
    <scope>NUCLEOTIDE SEQUENCE</scope>
    <source>
        <strain evidence="4 6">CCMP2712</strain>
    </source>
</reference>
<dbReference type="SUPFAM" id="SSF51197">
    <property type="entry name" value="Clavaminate synthase-like"/>
    <property type="match status" value="1"/>
</dbReference>
<dbReference type="InterPro" id="IPR001214">
    <property type="entry name" value="SET_dom"/>
</dbReference>
<keyword evidence="6" id="KW-1185">Reference proteome</keyword>
<evidence type="ECO:0000256" key="2">
    <source>
        <dbReference type="SAM" id="MobiDB-lite"/>
    </source>
</evidence>
<dbReference type="OrthoDB" id="424465at2759"/>
<dbReference type="PANTHER" id="PTHR12480:SF6">
    <property type="entry name" value="2-OXOGLUTARATE AND IRON-DEPENDENT OXYGENASE JMJD4"/>
    <property type="match status" value="1"/>
</dbReference>
<dbReference type="InterPro" id="IPR041667">
    <property type="entry name" value="Cupin_8"/>
</dbReference>
<feature type="coiled-coil region" evidence="1">
    <location>
        <begin position="40"/>
        <end position="71"/>
    </location>
</feature>
<dbReference type="Pfam" id="PF13621">
    <property type="entry name" value="Cupin_8"/>
    <property type="match status" value="1"/>
</dbReference>
<dbReference type="KEGG" id="gtt:GUITHDRAFT_141117"/>
<dbReference type="PaxDb" id="55529-EKX42725"/>
<organism evidence="4">
    <name type="scientific">Guillardia theta (strain CCMP2712)</name>
    <name type="common">Cryptophyte</name>
    <dbReference type="NCBI Taxonomy" id="905079"/>
    <lineage>
        <taxon>Eukaryota</taxon>
        <taxon>Cryptophyceae</taxon>
        <taxon>Pyrenomonadales</taxon>
        <taxon>Geminigeraceae</taxon>
        <taxon>Guillardia</taxon>
    </lineage>
</organism>
<keyword evidence="1" id="KW-0175">Coiled coil</keyword>
<reference evidence="6" key="2">
    <citation type="submission" date="2012-11" db="EMBL/GenBank/DDBJ databases">
        <authorList>
            <person name="Kuo A."/>
            <person name="Curtis B.A."/>
            <person name="Tanifuji G."/>
            <person name="Burki F."/>
            <person name="Gruber A."/>
            <person name="Irimia M."/>
            <person name="Maruyama S."/>
            <person name="Arias M.C."/>
            <person name="Ball S.G."/>
            <person name="Gile G.H."/>
            <person name="Hirakawa Y."/>
            <person name="Hopkins J.F."/>
            <person name="Rensing S.A."/>
            <person name="Schmutz J."/>
            <person name="Symeonidi A."/>
            <person name="Elias M."/>
            <person name="Eveleigh R.J."/>
            <person name="Herman E.K."/>
            <person name="Klute M.J."/>
            <person name="Nakayama T."/>
            <person name="Obornik M."/>
            <person name="Reyes-Prieto A."/>
            <person name="Armbrust E.V."/>
            <person name="Aves S.J."/>
            <person name="Beiko R.G."/>
            <person name="Coutinho P."/>
            <person name="Dacks J.B."/>
            <person name="Durnford D.G."/>
            <person name="Fast N.M."/>
            <person name="Green B.R."/>
            <person name="Grisdale C."/>
            <person name="Hempe F."/>
            <person name="Henrissat B."/>
            <person name="Hoppner M.P."/>
            <person name="Ishida K.-I."/>
            <person name="Kim E."/>
            <person name="Koreny L."/>
            <person name="Kroth P.G."/>
            <person name="Liu Y."/>
            <person name="Malik S.-B."/>
            <person name="Maier U.G."/>
            <person name="McRose D."/>
            <person name="Mock T."/>
            <person name="Neilson J.A."/>
            <person name="Onodera N.T."/>
            <person name="Poole A.M."/>
            <person name="Pritham E.J."/>
            <person name="Richards T.A."/>
            <person name="Rocap G."/>
            <person name="Roy S.W."/>
            <person name="Sarai C."/>
            <person name="Schaack S."/>
            <person name="Shirato S."/>
            <person name="Slamovits C.H."/>
            <person name="Spencer D.F."/>
            <person name="Suzuki S."/>
            <person name="Worden A.Z."/>
            <person name="Zauner S."/>
            <person name="Barry K."/>
            <person name="Bell C."/>
            <person name="Bharti A.K."/>
            <person name="Crow J.A."/>
            <person name="Grimwood J."/>
            <person name="Kramer R."/>
            <person name="Lindquist E."/>
            <person name="Lucas S."/>
            <person name="Salamov A."/>
            <person name="McFadden G.I."/>
            <person name="Lane C.E."/>
            <person name="Keeling P.J."/>
            <person name="Gray M.W."/>
            <person name="Grigoriev I.V."/>
            <person name="Archibald J.M."/>
        </authorList>
    </citation>
    <scope>NUCLEOTIDE SEQUENCE</scope>
    <source>
        <strain evidence="6">CCMP2712</strain>
    </source>
</reference>
<dbReference type="Gene3D" id="2.170.270.10">
    <property type="entry name" value="SET domain"/>
    <property type="match status" value="1"/>
</dbReference>
<dbReference type="GO" id="GO:0045905">
    <property type="term" value="P:positive regulation of translational termination"/>
    <property type="evidence" value="ECO:0007669"/>
    <property type="project" value="TreeGrafter"/>
</dbReference>
<protein>
    <recommendedName>
        <fullName evidence="3">JmjC domain-containing protein</fullName>
    </recommendedName>
</protein>
<dbReference type="InterPro" id="IPR003347">
    <property type="entry name" value="JmjC_dom"/>
</dbReference>
<dbReference type="SMART" id="SM00558">
    <property type="entry name" value="JmjC"/>
    <property type="match status" value="1"/>
</dbReference>
<evidence type="ECO:0000313" key="5">
    <source>
        <dbReference type="EnsemblProtists" id="EKX42725"/>
    </source>
</evidence>
<dbReference type="GeneID" id="17299396"/>
<dbReference type="PANTHER" id="PTHR12480">
    <property type="entry name" value="ARGININE DEMETHYLASE AND LYSYL-HYDROXYLASE JMJD"/>
    <property type="match status" value="1"/>
</dbReference>
<feature type="domain" description="JmjC" evidence="3">
    <location>
        <begin position="481"/>
        <end position="638"/>
    </location>
</feature>
<dbReference type="Pfam" id="PF00856">
    <property type="entry name" value="SET"/>
    <property type="match status" value="1"/>
</dbReference>
<dbReference type="GO" id="GO:0005634">
    <property type="term" value="C:nucleus"/>
    <property type="evidence" value="ECO:0007669"/>
    <property type="project" value="TreeGrafter"/>
</dbReference>
<dbReference type="SUPFAM" id="SSF82199">
    <property type="entry name" value="SET domain"/>
    <property type="match status" value="1"/>
</dbReference>
<accession>L1J3Q8</accession>
<sequence length="749" mass="87063">MLEEAAISVLDAEIQRKFSWWDADGADTCALFCSWMQQVLAEAEEERKHQAMDIEGTKEALRSKLARMTRRLHPVSSEPSPEADWEELRENLPEEGKELLKRMREEEPAVDLPRTWHQLQLNQIGCYSLTEHVGGGYERVWRFLTSSSLLPLTSVGFNHSCSPNLLRLCIGPIVLFRSSRSIRAGEQLTISYVGTDQLRCSVCLKEEEEEEEEAQEIVTELPVSLRAQISLATAEERIEMIEQSILDGSAFKVEAEGSVNEEIKARVRLQHRDEMELMIQMGLAELELKHWRRATDTFLRARVRAKKRWLPADARDEVFVSFLLLSLVGRVAEQLEEESEGDTEKDQRWQRLLITHAGLVVGMVEEEEEGEGIPRLHVKDLPPEMFWEEFMMKNRPVMIEGLTEGWEIVRWVSDGQLRTDRLRESYGKEEVCVHNCRKKVQVCHADAPTPMTRGKDWNLAKLEEMKRKADEREGGQQEVEESKQMTKRIYKCPEHFEEDWLNRYERNFASDHRFVYVGPAGSFTPFHKDTLNSFSWSSNICGCKRWWMLPPEYEQETLDGEGKEHIFDVREEEGEKHCRFVLARPRITTFLQRAGDTIFVPSGWWHQVENVEDTVSVNHNWVNASNVSWSWELLKEEAERRRKELGEQDCKGVVQEVLEFRLGWNFRSFLVFLRECLELEVEQARRLLLLPVDNKDGLACGRRKLRLHGLERLLAILPEVARMLGEEEEEGGRMEEANKLLVSLSSQQK</sequence>
<evidence type="ECO:0000259" key="3">
    <source>
        <dbReference type="PROSITE" id="PS51184"/>
    </source>
</evidence>
<dbReference type="Proteomes" id="UP000011087">
    <property type="component" value="Unassembled WGS sequence"/>
</dbReference>
<dbReference type="HOGENOM" id="CLU_371536_0_0_1"/>
<dbReference type="InterPro" id="IPR050910">
    <property type="entry name" value="JMJD6_ArgDemeth/LysHydrox"/>
</dbReference>
<dbReference type="GO" id="GO:0005737">
    <property type="term" value="C:cytoplasm"/>
    <property type="evidence" value="ECO:0007669"/>
    <property type="project" value="TreeGrafter"/>
</dbReference>
<gene>
    <name evidence="4" type="ORF">GUITHDRAFT_141117</name>
</gene>
<dbReference type="eggNOG" id="KOG2131">
    <property type="taxonomic scope" value="Eukaryota"/>
</dbReference>
<dbReference type="GO" id="GO:0043565">
    <property type="term" value="F:sequence-specific DNA binding"/>
    <property type="evidence" value="ECO:0007669"/>
    <property type="project" value="TreeGrafter"/>
</dbReference>
<evidence type="ECO:0000313" key="4">
    <source>
        <dbReference type="EMBL" id="EKX42725.1"/>
    </source>
</evidence>
<dbReference type="RefSeq" id="XP_005829705.1">
    <property type="nucleotide sequence ID" value="XM_005829648.1"/>
</dbReference>
<dbReference type="EnsemblProtists" id="EKX42725">
    <property type="protein sequence ID" value="EKX42725"/>
    <property type="gene ID" value="GUITHDRAFT_141117"/>
</dbReference>
<name>L1J3Q8_GUITC</name>
<proteinExistence type="predicted"/>
<evidence type="ECO:0000256" key="1">
    <source>
        <dbReference type="SAM" id="Coils"/>
    </source>
</evidence>
<dbReference type="PROSITE" id="PS51184">
    <property type="entry name" value="JMJC"/>
    <property type="match status" value="1"/>
</dbReference>
<dbReference type="GO" id="GO:0016706">
    <property type="term" value="F:2-oxoglutarate-dependent dioxygenase activity"/>
    <property type="evidence" value="ECO:0007669"/>
    <property type="project" value="TreeGrafter"/>
</dbReference>
<evidence type="ECO:0000313" key="6">
    <source>
        <dbReference type="Proteomes" id="UP000011087"/>
    </source>
</evidence>
<dbReference type="AlphaFoldDB" id="L1J3Q8"/>
<feature type="region of interest" description="Disordered" evidence="2">
    <location>
        <begin position="727"/>
        <end position="749"/>
    </location>
</feature>
<reference evidence="5" key="3">
    <citation type="submission" date="2015-06" db="UniProtKB">
        <authorList>
            <consortium name="EnsemblProtists"/>
        </authorList>
    </citation>
    <scope>IDENTIFICATION</scope>
</reference>
<dbReference type="Gene3D" id="2.60.120.650">
    <property type="entry name" value="Cupin"/>
    <property type="match status" value="1"/>
</dbReference>
<dbReference type="EMBL" id="JH993015">
    <property type="protein sequence ID" value="EKX42725.1"/>
    <property type="molecule type" value="Genomic_DNA"/>
</dbReference>
<dbReference type="InterPro" id="IPR046341">
    <property type="entry name" value="SET_dom_sf"/>
</dbReference>